<feature type="domain" description="RGS" evidence="2">
    <location>
        <begin position="63"/>
        <end position="179"/>
    </location>
</feature>
<dbReference type="OMA" id="SLEDICW"/>
<dbReference type="PRINTS" id="PR01301">
    <property type="entry name" value="RGSPROTEIN"/>
</dbReference>
<organism evidence="3 4">
    <name type="scientific">Hyalella azteca</name>
    <name type="common">Amphipod</name>
    <dbReference type="NCBI Taxonomy" id="294128"/>
    <lineage>
        <taxon>Eukaryota</taxon>
        <taxon>Metazoa</taxon>
        <taxon>Ecdysozoa</taxon>
        <taxon>Arthropoda</taxon>
        <taxon>Crustacea</taxon>
        <taxon>Multicrustacea</taxon>
        <taxon>Malacostraca</taxon>
        <taxon>Eumalacostraca</taxon>
        <taxon>Peracarida</taxon>
        <taxon>Amphipoda</taxon>
        <taxon>Senticaudata</taxon>
        <taxon>Talitrida</taxon>
        <taxon>Talitroidea</taxon>
        <taxon>Hyalellidae</taxon>
        <taxon>Hyalella</taxon>
    </lineage>
</organism>
<dbReference type="AlphaFoldDB" id="A0A979FSN4"/>
<dbReference type="InterPro" id="IPR044926">
    <property type="entry name" value="RGS_subdomain_2"/>
</dbReference>
<dbReference type="Proteomes" id="UP000694843">
    <property type="component" value="Unplaced"/>
</dbReference>
<evidence type="ECO:0000256" key="1">
    <source>
        <dbReference type="SAM" id="MobiDB-lite"/>
    </source>
</evidence>
<evidence type="ECO:0000313" key="4">
    <source>
        <dbReference type="RefSeq" id="XP_047739165.1"/>
    </source>
</evidence>
<dbReference type="GeneID" id="108682673"/>
<dbReference type="PANTHER" id="PTHR10845">
    <property type="entry name" value="REGULATOR OF G PROTEIN SIGNALING"/>
    <property type="match status" value="1"/>
</dbReference>
<gene>
    <name evidence="4" type="primary">LOC108682673</name>
</gene>
<sequence>MSSSGAPGKSSSGRLSRWRNIVNRLRRGARHPSSSGMGRPGFYINGDSDPPPSLEEIRAWSESFDRLMRNSSGRRAFSEFLKCEYSEENILFWQACEDLKLETNPAVVEEKARLIYEDYISILSPKEVSLDSRVRDIVHRNMRAPTPHTFDEAQSQIYTLMHRDSYPRFINSSSYKELAQLTSNCSSAGRKESTSRKDSAT</sequence>
<dbReference type="SUPFAM" id="SSF48097">
    <property type="entry name" value="Regulator of G-protein signaling, RGS"/>
    <property type="match status" value="1"/>
</dbReference>
<accession>A0A979FSN4</accession>
<dbReference type="Gene3D" id="1.10.167.10">
    <property type="entry name" value="Regulator of G-protein Signalling 4, domain 2"/>
    <property type="match status" value="1"/>
</dbReference>
<dbReference type="InterPro" id="IPR036305">
    <property type="entry name" value="RGS_sf"/>
</dbReference>
<dbReference type="PROSITE" id="PS50132">
    <property type="entry name" value="RGS"/>
    <property type="match status" value="1"/>
</dbReference>
<dbReference type="OrthoDB" id="10266999at2759"/>
<reference evidence="4" key="1">
    <citation type="submission" date="2025-08" db="UniProtKB">
        <authorList>
            <consortium name="RefSeq"/>
        </authorList>
    </citation>
    <scope>IDENTIFICATION</scope>
    <source>
        <tissue evidence="4">Whole organism</tissue>
    </source>
</reference>
<keyword evidence="3" id="KW-1185">Reference proteome</keyword>
<dbReference type="RefSeq" id="XP_047739165.1">
    <property type="nucleotide sequence ID" value="XM_047883209.1"/>
</dbReference>
<dbReference type="Pfam" id="PF00615">
    <property type="entry name" value="RGS"/>
    <property type="match status" value="1"/>
</dbReference>
<protein>
    <submittedName>
        <fullName evidence="4">Regulator of G-protein signaling rgs-2-like isoform X1</fullName>
    </submittedName>
</protein>
<name>A0A979FSN4_HYAAZ</name>
<dbReference type="PANTHER" id="PTHR10845:SF192">
    <property type="entry name" value="DOUBLE HIT, ISOFORM B"/>
    <property type="match status" value="1"/>
</dbReference>
<dbReference type="SMART" id="SM00315">
    <property type="entry name" value="RGS"/>
    <property type="match status" value="1"/>
</dbReference>
<dbReference type="InterPro" id="IPR016137">
    <property type="entry name" value="RGS"/>
</dbReference>
<feature type="region of interest" description="Disordered" evidence="1">
    <location>
        <begin position="25"/>
        <end position="49"/>
    </location>
</feature>
<proteinExistence type="predicted"/>
<dbReference type="FunFam" id="1.10.167.10:FF:000001">
    <property type="entry name" value="Putative regulator of g-protein signaling 12"/>
    <property type="match status" value="1"/>
</dbReference>
<evidence type="ECO:0000313" key="3">
    <source>
        <dbReference type="Proteomes" id="UP000694843"/>
    </source>
</evidence>
<evidence type="ECO:0000259" key="2">
    <source>
        <dbReference type="PROSITE" id="PS50132"/>
    </source>
</evidence>